<dbReference type="AlphaFoldDB" id="A0A2J8QZG2"/>
<evidence type="ECO:0000313" key="1">
    <source>
        <dbReference type="EMBL" id="PNJ01652.1"/>
    </source>
</evidence>
<dbReference type="EMBL" id="NDHI03004043">
    <property type="protein sequence ID" value="PNJ01652.1"/>
    <property type="molecule type" value="Genomic_DNA"/>
</dbReference>
<gene>
    <name evidence="1" type="ORF">CR201_G0055636</name>
</gene>
<comment type="caution">
    <text evidence="1">The sequence shown here is derived from an EMBL/GenBank/DDBJ whole genome shotgun (WGS) entry which is preliminary data.</text>
</comment>
<name>A0A2J8QZG2_PONAB</name>
<reference evidence="1" key="1">
    <citation type="submission" date="2017-12" db="EMBL/GenBank/DDBJ databases">
        <title>High-resolution comparative analysis of great ape genomes.</title>
        <authorList>
            <person name="Pollen A."/>
            <person name="Hastie A."/>
            <person name="Hormozdiari F."/>
            <person name="Dougherty M."/>
            <person name="Liu R."/>
            <person name="Chaisson M."/>
            <person name="Hoppe E."/>
            <person name="Hill C."/>
            <person name="Pang A."/>
            <person name="Hillier L."/>
            <person name="Baker C."/>
            <person name="Armstrong J."/>
            <person name="Shendure J."/>
            <person name="Paten B."/>
            <person name="Wilson R."/>
            <person name="Chao H."/>
            <person name="Schneider V."/>
            <person name="Ventura M."/>
            <person name="Kronenberg Z."/>
            <person name="Murali S."/>
            <person name="Gordon D."/>
            <person name="Cantsilieris S."/>
            <person name="Munson K."/>
            <person name="Nelson B."/>
            <person name="Raja A."/>
            <person name="Underwood J."/>
            <person name="Diekhans M."/>
            <person name="Fiddes I."/>
            <person name="Haussler D."/>
            <person name="Eichler E."/>
        </authorList>
    </citation>
    <scope>NUCLEOTIDE SEQUENCE [LARGE SCALE GENOMIC DNA]</scope>
    <source>
        <strain evidence="1">Susie</strain>
    </source>
</reference>
<sequence length="77" mass="8693">MFPVSSGCFQELQETNKSLLSSLPRIIRLGMVLSRVPLKWCVFSLPLGWCPLKMWLCTSPGRSGRTWMMFRGPSTGT</sequence>
<protein>
    <submittedName>
        <fullName evidence="1">Uncharacterized protein</fullName>
    </submittedName>
</protein>
<proteinExistence type="predicted"/>
<accession>A0A2J8QZG2</accession>
<organism evidence="1">
    <name type="scientific">Pongo abelii</name>
    <name type="common">Sumatran orangutan</name>
    <name type="synonym">Pongo pygmaeus abelii</name>
    <dbReference type="NCBI Taxonomy" id="9601"/>
    <lineage>
        <taxon>Eukaryota</taxon>
        <taxon>Metazoa</taxon>
        <taxon>Chordata</taxon>
        <taxon>Craniata</taxon>
        <taxon>Vertebrata</taxon>
        <taxon>Euteleostomi</taxon>
        <taxon>Mammalia</taxon>
        <taxon>Eutheria</taxon>
        <taxon>Euarchontoglires</taxon>
        <taxon>Primates</taxon>
        <taxon>Haplorrhini</taxon>
        <taxon>Catarrhini</taxon>
        <taxon>Hominidae</taxon>
        <taxon>Pongo</taxon>
    </lineage>
</organism>